<dbReference type="OrthoDB" id="9866368at2"/>
<feature type="transmembrane region" description="Helical" evidence="1">
    <location>
        <begin position="37"/>
        <end position="56"/>
    </location>
</feature>
<keyword evidence="1" id="KW-1133">Transmembrane helix</keyword>
<evidence type="ECO:0000313" key="3">
    <source>
        <dbReference type="Proteomes" id="UP000218765"/>
    </source>
</evidence>
<feature type="transmembrane region" description="Helical" evidence="1">
    <location>
        <begin position="93"/>
        <end position="115"/>
    </location>
</feature>
<proteinExistence type="predicted"/>
<feature type="transmembrane region" description="Helical" evidence="1">
    <location>
        <begin position="12"/>
        <end position="31"/>
    </location>
</feature>
<organism evidence="2 3">
    <name type="scientific">Thiohalobacter thiocyanaticus</name>
    <dbReference type="NCBI Taxonomy" id="585455"/>
    <lineage>
        <taxon>Bacteria</taxon>
        <taxon>Pseudomonadati</taxon>
        <taxon>Pseudomonadota</taxon>
        <taxon>Gammaproteobacteria</taxon>
        <taxon>Thiohalobacterales</taxon>
        <taxon>Thiohalobacteraceae</taxon>
        <taxon>Thiohalobacter</taxon>
    </lineage>
</organism>
<dbReference type="EMBL" id="AP018052">
    <property type="protein sequence ID" value="BAZ94016.1"/>
    <property type="molecule type" value="Genomic_DNA"/>
</dbReference>
<reference evidence="2 3" key="1">
    <citation type="submission" date="2017-05" db="EMBL/GenBank/DDBJ databases">
        <title>Thiocyanate degradation by Thiohalobacter thiocyanaticus FOKN1.</title>
        <authorList>
            <person name="Oshiki M."/>
            <person name="Fukushima T."/>
            <person name="Kawano S."/>
            <person name="Nakagawa J."/>
        </authorList>
    </citation>
    <scope>NUCLEOTIDE SEQUENCE [LARGE SCALE GENOMIC DNA]</scope>
    <source>
        <strain evidence="2 3">FOKN1</strain>
    </source>
</reference>
<name>A0A1Z4VQV5_9GAMM</name>
<evidence type="ECO:0000313" key="2">
    <source>
        <dbReference type="EMBL" id="BAZ94016.1"/>
    </source>
</evidence>
<keyword evidence="1" id="KW-0812">Transmembrane</keyword>
<evidence type="ECO:0000256" key="1">
    <source>
        <dbReference type="SAM" id="Phobius"/>
    </source>
</evidence>
<keyword evidence="3" id="KW-1185">Reference proteome</keyword>
<accession>A0A1Z4VQV5</accession>
<keyword evidence="1" id="KW-0472">Membrane</keyword>
<feature type="transmembrane region" description="Helical" evidence="1">
    <location>
        <begin position="63"/>
        <end position="81"/>
    </location>
</feature>
<dbReference type="AlphaFoldDB" id="A0A1Z4VQV5"/>
<dbReference type="KEGG" id="ttc:FOKN1_1628"/>
<sequence>MEHTPGYRVFAYWMLAAGAVLAFISGLAPQPAMGHELWVSVILAGLVPYIVYAMTFPHLRGSALTVPGAALVLIHAGLVANQRFLNFNGYEDGLIYTVPLVLAVIMAGLVVWALLNRDPMGRPWHPLHH</sequence>
<gene>
    <name evidence="2" type="ORF">FOKN1_1628</name>
</gene>
<dbReference type="Proteomes" id="UP000218765">
    <property type="component" value="Chromosome"/>
</dbReference>
<dbReference type="RefSeq" id="WP_096366149.1">
    <property type="nucleotide sequence ID" value="NZ_AP018052.1"/>
</dbReference>
<protein>
    <submittedName>
        <fullName evidence="2">F0F1-type ATP synthase, beta subunit</fullName>
    </submittedName>
</protein>